<keyword evidence="2" id="KW-0645">Protease</keyword>
<keyword evidence="3" id="KW-0378">Hydrolase</keyword>
<evidence type="ECO:0000256" key="1">
    <source>
        <dbReference type="ARBA" id="ARBA00001947"/>
    </source>
</evidence>
<comment type="caution">
    <text evidence="5">The sequence shown here is derived from an EMBL/GenBank/DDBJ whole genome shotgun (WGS) entry which is preliminary data.</text>
</comment>
<keyword evidence="6" id="KW-1185">Reference proteome</keyword>
<keyword evidence="4" id="KW-0482">Metalloprotease</keyword>
<comment type="cofactor">
    <cofactor evidence="1">
        <name>Zn(2+)</name>
        <dbReference type="ChEBI" id="CHEBI:29105"/>
    </cofactor>
</comment>
<dbReference type="Proteomes" id="UP000760545">
    <property type="component" value="Unassembled WGS sequence"/>
</dbReference>
<evidence type="ECO:0000313" key="6">
    <source>
        <dbReference type="Proteomes" id="UP000760545"/>
    </source>
</evidence>
<protein>
    <submittedName>
        <fullName evidence="5">DUF1704 domain-containing protein</fullName>
    </submittedName>
</protein>
<reference evidence="5 6" key="1">
    <citation type="submission" date="2020-03" db="EMBL/GenBank/DDBJ databases">
        <title>Tamlana sp. nov, isolated from XXX.</title>
        <authorList>
            <person name="Cao W.R."/>
        </authorList>
    </citation>
    <scope>NUCLEOTIDE SEQUENCE [LARGE SCALE GENOMIC DNA]</scope>
    <source>
        <strain evidence="5 6">HST1-43</strain>
    </source>
</reference>
<sequence>FVGGLTANRMRTLAGRVVASAARMHGADFQGIFRLLHKDYNFSPARSFNITSRILQGGGFTKDISYFKGFLQVKEYLEEGGELEPLLTGKFALEHMPIINELRDRRVLLPVSLTPRYLKTEETNEKINQIRKG</sequence>
<dbReference type="Pfam" id="PF08014">
    <property type="entry name" value="MATCAP"/>
    <property type="match status" value="1"/>
</dbReference>
<evidence type="ECO:0000256" key="3">
    <source>
        <dbReference type="ARBA" id="ARBA00022801"/>
    </source>
</evidence>
<accession>A0ABX1DKK3</accession>
<name>A0ABX1DKK3_9FLAO</name>
<feature type="non-terminal residue" evidence="5">
    <location>
        <position position="1"/>
    </location>
</feature>
<gene>
    <name evidence="5" type="ORF">HC176_17155</name>
</gene>
<evidence type="ECO:0000313" key="5">
    <source>
        <dbReference type="EMBL" id="NJX17203.1"/>
    </source>
</evidence>
<dbReference type="InterPro" id="IPR012548">
    <property type="entry name" value="MATCAP"/>
</dbReference>
<evidence type="ECO:0000256" key="4">
    <source>
        <dbReference type="ARBA" id="ARBA00023049"/>
    </source>
</evidence>
<feature type="non-terminal residue" evidence="5">
    <location>
        <position position="133"/>
    </location>
</feature>
<proteinExistence type="predicted"/>
<evidence type="ECO:0000256" key="2">
    <source>
        <dbReference type="ARBA" id="ARBA00022670"/>
    </source>
</evidence>
<organism evidence="5 6">
    <name type="scientific">Tamlana crocina</name>
    <dbReference type="NCBI Taxonomy" id="393006"/>
    <lineage>
        <taxon>Bacteria</taxon>
        <taxon>Pseudomonadati</taxon>
        <taxon>Bacteroidota</taxon>
        <taxon>Flavobacteriia</taxon>
        <taxon>Flavobacteriales</taxon>
        <taxon>Flavobacteriaceae</taxon>
        <taxon>Tamlana</taxon>
    </lineage>
</organism>
<dbReference type="EMBL" id="JAAVJS010000368">
    <property type="protein sequence ID" value="NJX17203.1"/>
    <property type="molecule type" value="Genomic_DNA"/>
</dbReference>